<dbReference type="Proteomes" id="UP000007052">
    <property type="component" value="Chromosome"/>
</dbReference>
<evidence type="ECO:0000256" key="1">
    <source>
        <dbReference type="SAM" id="Phobius"/>
    </source>
</evidence>
<gene>
    <name evidence="2" type="ordered locus">PARA_01780</name>
</gene>
<name>A0AB33QFK0_HAEP3</name>
<dbReference type="KEGG" id="hpr:PARA_01780"/>
<keyword evidence="1" id="KW-1133">Transmembrane helix</keyword>
<dbReference type="AlphaFoldDB" id="A0AB33QFK0"/>
<sequence>MELKWITDNLFPNFVQNLSIIASILGTVITFCVWLKTNKLYKLYNEKSSNFYITDQISQAYEEYTNVITIKSDFEERKLDVWRLIKKINGIVITYEYPTTSIGKHVGTFKSDTEMFINLSKDNLTYDNAWSYYDYLANLYQALRNIQALNARKTA</sequence>
<keyword evidence="1" id="KW-0472">Membrane</keyword>
<evidence type="ECO:0008006" key="4">
    <source>
        <dbReference type="Google" id="ProtNLM"/>
    </source>
</evidence>
<dbReference type="EMBL" id="FQ312002">
    <property type="protein sequence ID" value="CBW14285.1"/>
    <property type="molecule type" value="Genomic_DNA"/>
</dbReference>
<organism evidence="2 3">
    <name type="scientific">Haemophilus parainfluenzae (strain T3T1)</name>
    <dbReference type="NCBI Taxonomy" id="862965"/>
    <lineage>
        <taxon>Bacteria</taxon>
        <taxon>Pseudomonadati</taxon>
        <taxon>Pseudomonadota</taxon>
        <taxon>Gammaproteobacteria</taxon>
        <taxon>Pasteurellales</taxon>
        <taxon>Pasteurellaceae</taxon>
        <taxon>Haemophilus</taxon>
    </lineage>
</organism>
<feature type="transmembrane region" description="Helical" evidence="1">
    <location>
        <begin position="14"/>
        <end position="35"/>
    </location>
</feature>
<proteinExistence type="predicted"/>
<protein>
    <recommendedName>
        <fullName evidence="4">DUF4760 domain-containing protein</fullName>
    </recommendedName>
</protein>
<dbReference type="RefSeq" id="WP_014064118.1">
    <property type="nucleotide sequence ID" value="NC_015964.1"/>
</dbReference>
<evidence type="ECO:0000313" key="3">
    <source>
        <dbReference type="Proteomes" id="UP000007052"/>
    </source>
</evidence>
<accession>A0AB33QFK0</accession>
<reference evidence="3" key="1">
    <citation type="submission" date="2010-07" db="EMBL/GenBank/DDBJ databases">
        <title>The genome sequence of Haemophilus parainfluenzae T3T1.</title>
        <authorList>
            <person name="Crook D."/>
            <person name="Hood D."/>
            <person name="Moxon R."/>
            <person name="Parkhill J."/>
            <person name="Aslett M."/>
            <person name="Bentley S.D."/>
        </authorList>
    </citation>
    <scope>NUCLEOTIDE SEQUENCE [LARGE SCALE GENOMIC DNA]</scope>
    <source>
        <strain evidence="3">T3T1</strain>
    </source>
</reference>
<keyword evidence="1" id="KW-0812">Transmembrane</keyword>
<evidence type="ECO:0000313" key="2">
    <source>
        <dbReference type="EMBL" id="CBW14285.1"/>
    </source>
</evidence>